<dbReference type="PANTHER" id="PTHR43280">
    <property type="entry name" value="ARAC-FAMILY TRANSCRIPTIONAL REGULATOR"/>
    <property type="match status" value="1"/>
</dbReference>
<dbReference type="EMBL" id="JABWCS010000201">
    <property type="protein sequence ID" value="NUU60473.1"/>
    <property type="molecule type" value="Genomic_DNA"/>
</dbReference>
<dbReference type="InterPro" id="IPR014710">
    <property type="entry name" value="RmlC-like_jellyroll"/>
</dbReference>
<keyword evidence="6" id="KW-1185">Reference proteome</keyword>
<dbReference type="InterPro" id="IPR018060">
    <property type="entry name" value="HTH_AraC"/>
</dbReference>
<evidence type="ECO:0000256" key="2">
    <source>
        <dbReference type="ARBA" id="ARBA00023125"/>
    </source>
</evidence>
<feature type="domain" description="HTH araC/xylS-type" evidence="4">
    <location>
        <begin position="137"/>
        <end position="235"/>
    </location>
</feature>
<reference evidence="5" key="1">
    <citation type="submission" date="2020-06" db="EMBL/GenBank/DDBJ databases">
        <title>Paenibacillus sp. nov., isolated from soil.</title>
        <authorList>
            <person name="Seo Y.L."/>
        </authorList>
    </citation>
    <scope>NUCLEOTIDE SEQUENCE [LARGE SCALE GENOMIC DNA]</scope>
    <source>
        <strain evidence="5">JW14</strain>
    </source>
</reference>
<evidence type="ECO:0000256" key="3">
    <source>
        <dbReference type="ARBA" id="ARBA00023163"/>
    </source>
</evidence>
<evidence type="ECO:0000313" key="6">
    <source>
        <dbReference type="Proteomes" id="UP000564806"/>
    </source>
</evidence>
<dbReference type="Pfam" id="PF12833">
    <property type="entry name" value="HTH_18"/>
    <property type="match status" value="1"/>
</dbReference>
<evidence type="ECO:0000259" key="4">
    <source>
        <dbReference type="PROSITE" id="PS01124"/>
    </source>
</evidence>
<sequence>MNIHRELIAERRTYTASRVTHSHPYAQLILPLQGEMAIEAGAENYVLDDELLFYVPPQCDHSFHSNVRNEFLVLDIPDVMISSSRLEHKGTTYALNNKWKGIRYLILNELNQEAASPSALKELFPYISHNLISQRQPKSIQYIHAHYHENISVQQLAELEHYNRSYYSDWFVRETGSTPSSYLQEVRLNKAKQLLRETNYSILQIALQVGLEHQSSLTRLFQQFEKTTPSQYRKQHATSGTE</sequence>
<evidence type="ECO:0000313" key="5">
    <source>
        <dbReference type="EMBL" id="NUU60473.1"/>
    </source>
</evidence>
<comment type="caution">
    <text evidence="5">The sequence shown here is derived from an EMBL/GenBank/DDBJ whole genome shotgun (WGS) entry which is preliminary data.</text>
</comment>
<dbReference type="AlphaFoldDB" id="A0A850EGL3"/>
<dbReference type="Proteomes" id="UP000564806">
    <property type="component" value="Unassembled WGS sequence"/>
</dbReference>
<organism evidence="5 6">
    <name type="scientific">Paenibacillus agri</name>
    <dbReference type="NCBI Taxonomy" id="2744309"/>
    <lineage>
        <taxon>Bacteria</taxon>
        <taxon>Bacillati</taxon>
        <taxon>Bacillota</taxon>
        <taxon>Bacilli</taxon>
        <taxon>Bacillales</taxon>
        <taxon>Paenibacillaceae</taxon>
        <taxon>Paenibacillus</taxon>
    </lineage>
</organism>
<dbReference type="InterPro" id="IPR018062">
    <property type="entry name" value="HTH_AraC-typ_CS"/>
</dbReference>
<dbReference type="Gene3D" id="2.60.120.10">
    <property type="entry name" value="Jelly Rolls"/>
    <property type="match status" value="1"/>
</dbReference>
<dbReference type="Gene3D" id="1.10.10.60">
    <property type="entry name" value="Homeodomain-like"/>
    <property type="match status" value="2"/>
</dbReference>
<dbReference type="SMART" id="SM00342">
    <property type="entry name" value="HTH_ARAC"/>
    <property type="match status" value="1"/>
</dbReference>
<dbReference type="SUPFAM" id="SSF46689">
    <property type="entry name" value="Homeodomain-like"/>
    <property type="match status" value="2"/>
</dbReference>
<dbReference type="RefSeq" id="WP_175371060.1">
    <property type="nucleotide sequence ID" value="NZ_JABWCS010000201.1"/>
</dbReference>
<dbReference type="PROSITE" id="PS01124">
    <property type="entry name" value="HTH_ARAC_FAMILY_2"/>
    <property type="match status" value="1"/>
</dbReference>
<keyword evidence="1" id="KW-0805">Transcription regulation</keyword>
<name>A0A850EGL3_9BACL</name>
<evidence type="ECO:0000256" key="1">
    <source>
        <dbReference type="ARBA" id="ARBA00023015"/>
    </source>
</evidence>
<dbReference type="PANTHER" id="PTHR43280:SF26">
    <property type="entry name" value="ARAC-FAMILY TRANSCRIPTIONAL REGULATOR"/>
    <property type="match status" value="1"/>
</dbReference>
<dbReference type="GO" id="GO:0003700">
    <property type="term" value="F:DNA-binding transcription factor activity"/>
    <property type="evidence" value="ECO:0007669"/>
    <property type="project" value="InterPro"/>
</dbReference>
<gene>
    <name evidence="5" type="ORF">HPT30_08975</name>
</gene>
<dbReference type="SUPFAM" id="SSF51182">
    <property type="entry name" value="RmlC-like cupins"/>
    <property type="match status" value="1"/>
</dbReference>
<dbReference type="GO" id="GO:0043565">
    <property type="term" value="F:sequence-specific DNA binding"/>
    <property type="evidence" value="ECO:0007669"/>
    <property type="project" value="InterPro"/>
</dbReference>
<dbReference type="InterPro" id="IPR009057">
    <property type="entry name" value="Homeodomain-like_sf"/>
</dbReference>
<dbReference type="InterPro" id="IPR011051">
    <property type="entry name" value="RmlC_Cupin_sf"/>
</dbReference>
<accession>A0A850EGL3</accession>
<proteinExistence type="predicted"/>
<keyword evidence="3" id="KW-0804">Transcription</keyword>
<protein>
    <submittedName>
        <fullName evidence="5">Helix-turn-helix transcriptional regulator</fullName>
    </submittedName>
</protein>
<dbReference type="PROSITE" id="PS00041">
    <property type="entry name" value="HTH_ARAC_FAMILY_1"/>
    <property type="match status" value="1"/>
</dbReference>
<keyword evidence="2" id="KW-0238">DNA-binding</keyword>